<dbReference type="Proteomes" id="UP000735302">
    <property type="component" value="Unassembled WGS sequence"/>
</dbReference>
<dbReference type="EMBL" id="BLXT01007741">
    <property type="protein sequence ID" value="GFO41941.1"/>
    <property type="molecule type" value="Genomic_DNA"/>
</dbReference>
<name>A0AAV4DDK2_9GAST</name>
<accession>A0AAV4DDK2</accession>
<evidence type="ECO:0000313" key="1">
    <source>
        <dbReference type="EMBL" id="GFO41941.1"/>
    </source>
</evidence>
<proteinExistence type="predicted"/>
<reference evidence="1 2" key="1">
    <citation type="journal article" date="2021" name="Elife">
        <title>Chloroplast acquisition without the gene transfer in kleptoplastic sea slugs, Plakobranchus ocellatus.</title>
        <authorList>
            <person name="Maeda T."/>
            <person name="Takahashi S."/>
            <person name="Yoshida T."/>
            <person name="Shimamura S."/>
            <person name="Takaki Y."/>
            <person name="Nagai Y."/>
            <person name="Toyoda A."/>
            <person name="Suzuki Y."/>
            <person name="Arimoto A."/>
            <person name="Ishii H."/>
            <person name="Satoh N."/>
            <person name="Nishiyama T."/>
            <person name="Hasebe M."/>
            <person name="Maruyama T."/>
            <person name="Minagawa J."/>
            <person name="Obokata J."/>
            <person name="Shigenobu S."/>
        </authorList>
    </citation>
    <scope>NUCLEOTIDE SEQUENCE [LARGE SCALE GENOMIC DNA]</scope>
</reference>
<comment type="caution">
    <text evidence="1">The sequence shown here is derived from an EMBL/GenBank/DDBJ whole genome shotgun (WGS) entry which is preliminary data.</text>
</comment>
<gene>
    <name evidence="1" type="ORF">PoB_006844600</name>
</gene>
<organism evidence="1 2">
    <name type="scientific">Plakobranchus ocellatus</name>
    <dbReference type="NCBI Taxonomy" id="259542"/>
    <lineage>
        <taxon>Eukaryota</taxon>
        <taxon>Metazoa</taxon>
        <taxon>Spiralia</taxon>
        <taxon>Lophotrochozoa</taxon>
        <taxon>Mollusca</taxon>
        <taxon>Gastropoda</taxon>
        <taxon>Heterobranchia</taxon>
        <taxon>Euthyneura</taxon>
        <taxon>Panpulmonata</taxon>
        <taxon>Sacoglossa</taxon>
        <taxon>Placobranchoidea</taxon>
        <taxon>Plakobranchidae</taxon>
        <taxon>Plakobranchus</taxon>
    </lineage>
</organism>
<sequence length="128" mass="14426">MKNWCLVKEIPTNKTIEVQKQQLLQALLPKAPPSLTVDKIVQREAPLSICTVHKMYLRASLERAGSSEAHDFQNIRIPPVQTSRRNARLALAIWRPSGTLRAADRLSLSFTLNAGNASFWPLHSRTSR</sequence>
<protein>
    <submittedName>
        <fullName evidence="1">Uncharacterized protein</fullName>
    </submittedName>
</protein>
<dbReference type="AlphaFoldDB" id="A0AAV4DDK2"/>
<keyword evidence="2" id="KW-1185">Reference proteome</keyword>
<evidence type="ECO:0000313" key="2">
    <source>
        <dbReference type="Proteomes" id="UP000735302"/>
    </source>
</evidence>